<dbReference type="Gene3D" id="3.30.1140.40">
    <property type="entry name" value="Tctex-1"/>
    <property type="match status" value="1"/>
</dbReference>
<dbReference type="EMBL" id="GL833172">
    <property type="protein sequence ID" value="EGB03433.1"/>
    <property type="molecule type" value="Genomic_DNA"/>
</dbReference>
<dbReference type="KEGG" id="aaf:AURANDRAFT_34069"/>
<dbReference type="GO" id="GO:0005868">
    <property type="term" value="C:cytoplasmic dynein complex"/>
    <property type="evidence" value="ECO:0007669"/>
    <property type="project" value="TreeGrafter"/>
</dbReference>
<dbReference type="CDD" id="cd21459">
    <property type="entry name" value="DLC-like_TCTEX1D2"/>
    <property type="match status" value="1"/>
</dbReference>
<protein>
    <recommendedName>
        <fullName evidence="3">Dynein light chain</fullName>
    </recommendedName>
</protein>
<dbReference type="OrthoDB" id="10248487at2759"/>
<proteinExistence type="predicted"/>
<dbReference type="Proteomes" id="UP000002729">
    <property type="component" value="Unassembled WGS sequence"/>
</dbReference>
<evidence type="ECO:0000313" key="2">
    <source>
        <dbReference type="Proteomes" id="UP000002729"/>
    </source>
</evidence>
<keyword evidence="2" id="KW-1185">Reference proteome</keyword>
<dbReference type="InterPro" id="IPR038586">
    <property type="entry name" value="Tctex-1-like_sf"/>
</dbReference>
<dbReference type="eggNOG" id="KOG4108">
    <property type="taxonomic scope" value="Eukaryota"/>
</dbReference>
<evidence type="ECO:0008006" key="3">
    <source>
        <dbReference type="Google" id="ProtNLM"/>
    </source>
</evidence>
<dbReference type="GeneID" id="20221386"/>
<dbReference type="AlphaFoldDB" id="F0YN77"/>
<dbReference type="FunCoup" id="F0YN77">
    <property type="interactions" value="1"/>
</dbReference>
<gene>
    <name evidence="1" type="ORF">AURANDRAFT_34069</name>
</gene>
<evidence type="ECO:0000313" key="1">
    <source>
        <dbReference type="EMBL" id="EGB03433.1"/>
    </source>
</evidence>
<dbReference type="PANTHER" id="PTHR21255:SF7">
    <property type="entry name" value="DYNEIN LIGHT CHAIN TCTEX-TYPE PROTEIN 2B"/>
    <property type="match status" value="1"/>
</dbReference>
<accession>F0YN77</accession>
<reference evidence="1 2" key="1">
    <citation type="journal article" date="2011" name="Proc. Natl. Acad. Sci. U.S.A.">
        <title>Niche of harmful alga Aureococcus anophagefferens revealed through ecogenomics.</title>
        <authorList>
            <person name="Gobler C.J."/>
            <person name="Berry D.L."/>
            <person name="Dyhrman S.T."/>
            <person name="Wilhelm S.W."/>
            <person name="Salamov A."/>
            <person name="Lobanov A.V."/>
            <person name="Zhang Y."/>
            <person name="Collier J.L."/>
            <person name="Wurch L.L."/>
            <person name="Kustka A.B."/>
            <person name="Dill B.D."/>
            <person name="Shah M."/>
            <person name="VerBerkmoes N.C."/>
            <person name="Kuo A."/>
            <person name="Terry A."/>
            <person name="Pangilinan J."/>
            <person name="Lindquist E.A."/>
            <person name="Lucas S."/>
            <person name="Paulsen I.T."/>
            <person name="Hattenrath-Lehmann T.K."/>
            <person name="Talmage S.C."/>
            <person name="Walker E.A."/>
            <person name="Koch F."/>
            <person name="Burson A.M."/>
            <person name="Marcoval M.A."/>
            <person name="Tang Y.Z."/>
            <person name="Lecleir G.R."/>
            <person name="Coyne K.J."/>
            <person name="Berg G.M."/>
            <person name="Bertrand E.M."/>
            <person name="Saito M.A."/>
            <person name="Gladyshev V.N."/>
            <person name="Grigoriev I.V."/>
        </authorList>
    </citation>
    <scope>NUCLEOTIDE SEQUENCE [LARGE SCALE GENOMIC DNA]</scope>
    <source>
        <strain evidence="2">CCMP 1984</strain>
    </source>
</reference>
<dbReference type="Pfam" id="PF03645">
    <property type="entry name" value="Tctex-1"/>
    <property type="match status" value="1"/>
</dbReference>
<dbReference type="OMA" id="MEYENTY"/>
<organism evidence="2">
    <name type="scientific">Aureococcus anophagefferens</name>
    <name type="common">Harmful bloom alga</name>
    <dbReference type="NCBI Taxonomy" id="44056"/>
    <lineage>
        <taxon>Eukaryota</taxon>
        <taxon>Sar</taxon>
        <taxon>Stramenopiles</taxon>
        <taxon>Ochrophyta</taxon>
        <taxon>Pelagophyceae</taxon>
        <taxon>Pelagomonadales</taxon>
        <taxon>Pelagomonadaceae</taxon>
        <taxon>Aureococcus</taxon>
    </lineage>
</organism>
<sequence length="134" mass="15323">MIQEEGPRPGQQVIEVVLPTYSMIPAEQERFYPSEAKRICERVLVGELDNKEYFEDSAKDWIISIGNTIKSEIKCLTVPRYKIIVQVTIGQMKDQGVSVASRCLWDITFDNYTSVNFTNSSLWANVMVFGVYTD</sequence>
<dbReference type="GO" id="GO:0007018">
    <property type="term" value="P:microtubule-based movement"/>
    <property type="evidence" value="ECO:0007669"/>
    <property type="project" value="TreeGrafter"/>
</dbReference>
<dbReference type="GO" id="GO:0045505">
    <property type="term" value="F:dynein intermediate chain binding"/>
    <property type="evidence" value="ECO:0007669"/>
    <property type="project" value="TreeGrafter"/>
</dbReference>
<dbReference type="PANTHER" id="PTHR21255">
    <property type="entry name" value="T-COMPLEX-ASSOCIATED-TESTIS-EXPRESSED 1/ DYNEIN LIGHT CHAIN"/>
    <property type="match status" value="1"/>
</dbReference>
<dbReference type="InParanoid" id="F0YN77"/>
<name>F0YN77_AURAN</name>
<dbReference type="GO" id="GO:0005737">
    <property type="term" value="C:cytoplasm"/>
    <property type="evidence" value="ECO:0007669"/>
    <property type="project" value="TreeGrafter"/>
</dbReference>
<dbReference type="InterPro" id="IPR005334">
    <property type="entry name" value="Tctex-1-like"/>
</dbReference>
<dbReference type="RefSeq" id="XP_009041904.1">
    <property type="nucleotide sequence ID" value="XM_009043656.1"/>
</dbReference>